<evidence type="ECO:0000256" key="1">
    <source>
        <dbReference type="SAM" id="SignalP"/>
    </source>
</evidence>
<dbReference type="RefSeq" id="XP_645402.1">
    <property type="nucleotide sequence ID" value="XM_640310.1"/>
</dbReference>
<dbReference type="dictyBase" id="DDB_G0271898"/>
<evidence type="ECO:0000313" key="3">
    <source>
        <dbReference type="Proteomes" id="UP000002195"/>
    </source>
</evidence>
<accession>Q55AF2</accession>
<keyword evidence="3" id="KW-1185">Reference proteome</keyword>
<protein>
    <submittedName>
        <fullName evidence="2">Uncharacterized protein</fullName>
    </submittedName>
</protein>
<dbReference type="AlphaFoldDB" id="Q86I84"/>
<organism evidence="2 3">
    <name type="scientific">Dictyostelium discoideum</name>
    <name type="common">Social amoeba</name>
    <dbReference type="NCBI Taxonomy" id="44689"/>
    <lineage>
        <taxon>Eukaryota</taxon>
        <taxon>Amoebozoa</taxon>
        <taxon>Evosea</taxon>
        <taxon>Eumycetozoa</taxon>
        <taxon>Dictyostelia</taxon>
        <taxon>Dictyosteliales</taxon>
        <taxon>Dictyosteliaceae</taxon>
        <taxon>Dictyostelium</taxon>
    </lineage>
</organism>
<dbReference type="GeneID" id="8618218"/>
<dbReference type="VEuPathDB" id="AmoebaDB:DDB_G0271898"/>
<sequence>MKLSNSILILFVFLNISIVKAEYKSFLIQMDGCNNIMETNIGQCTTNKCNDTTSFKITHVSGNLYELYLYKNKCETGINYSFINCSTIPIENQNGQNGQNSILPQINLNGIEANINDGKISLSKLNSKIYCFNEMSHSSHDDDFLQLNNFNHHETDLSSNSIKHSKYNFITLFSYLLVLLII</sequence>
<name>Q86I84_DICDI</name>
<dbReference type="EMBL" id="AAFI02000007">
    <property type="protein sequence ID" value="EAL71473.1"/>
    <property type="molecule type" value="Genomic_DNA"/>
</dbReference>
<reference evidence="2 3" key="1">
    <citation type="journal article" date="2005" name="Nature">
        <title>The genome of the social amoeba Dictyostelium discoideum.</title>
        <authorList>
            <consortium name="The Dictyostelium discoideum Sequencing Consortium"/>
            <person name="Eichinger L."/>
            <person name="Pachebat J.A."/>
            <person name="Glockner G."/>
            <person name="Rajandream M.A."/>
            <person name="Sucgang R."/>
            <person name="Berriman M."/>
            <person name="Song J."/>
            <person name="Olsen R."/>
            <person name="Szafranski K."/>
            <person name="Xu Q."/>
            <person name="Tunggal B."/>
            <person name="Kummerfeld S."/>
            <person name="Madera M."/>
            <person name="Konfortov B.A."/>
            <person name="Rivero F."/>
            <person name="Bankier A.T."/>
            <person name="Lehmann R."/>
            <person name="Hamlin N."/>
            <person name="Davies R."/>
            <person name="Gaudet P."/>
            <person name="Fey P."/>
            <person name="Pilcher K."/>
            <person name="Chen G."/>
            <person name="Saunders D."/>
            <person name="Sodergren E."/>
            <person name="Davis P."/>
            <person name="Kerhornou A."/>
            <person name="Nie X."/>
            <person name="Hall N."/>
            <person name="Anjard C."/>
            <person name="Hemphill L."/>
            <person name="Bason N."/>
            <person name="Farbrother P."/>
            <person name="Desany B."/>
            <person name="Just E."/>
            <person name="Morio T."/>
            <person name="Rost R."/>
            <person name="Churcher C."/>
            <person name="Cooper J."/>
            <person name="Haydock S."/>
            <person name="van Driessche N."/>
            <person name="Cronin A."/>
            <person name="Goodhead I."/>
            <person name="Muzny D."/>
            <person name="Mourier T."/>
            <person name="Pain A."/>
            <person name="Lu M."/>
            <person name="Harper D."/>
            <person name="Lindsay R."/>
            <person name="Hauser H."/>
            <person name="James K."/>
            <person name="Quiles M."/>
            <person name="Madan Babu M."/>
            <person name="Saito T."/>
            <person name="Buchrieser C."/>
            <person name="Wardroper A."/>
            <person name="Felder M."/>
            <person name="Thangavelu M."/>
            <person name="Johnson D."/>
            <person name="Knights A."/>
            <person name="Loulseged H."/>
            <person name="Mungall K."/>
            <person name="Oliver K."/>
            <person name="Price C."/>
            <person name="Quail M.A."/>
            <person name="Urushihara H."/>
            <person name="Hernandez J."/>
            <person name="Rabbinowitsch E."/>
            <person name="Steffen D."/>
            <person name="Sanders M."/>
            <person name="Ma J."/>
            <person name="Kohara Y."/>
            <person name="Sharp S."/>
            <person name="Simmonds M."/>
            <person name="Spiegler S."/>
            <person name="Tivey A."/>
            <person name="Sugano S."/>
            <person name="White B."/>
            <person name="Walker D."/>
            <person name="Woodward J."/>
            <person name="Winckler T."/>
            <person name="Tanaka Y."/>
            <person name="Shaulsky G."/>
            <person name="Schleicher M."/>
            <person name="Weinstock G."/>
            <person name="Rosenthal A."/>
            <person name="Cox E.C."/>
            <person name="Chisholm R.L."/>
            <person name="Gibbs R."/>
            <person name="Loomis W.F."/>
            <person name="Platzer M."/>
            <person name="Kay R.R."/>
            <person name="Williams J."/>
            <person name="Dear P.H."/>
            <person name="Noegel A.A."/>
            <person name="Barrell B."/>
            <person name="Kuspa A."/>
        </authorList>
    </citation>
    <scope>NUCLEOTIDE SEQUENCE [LARGE SCALE GENOMIC DNA]</scope>
    <source>
        <strain evidence="2 3">AX4</strain>
    </source>
</reference>
<dbReference type="Proteomes" id="UP000002195">
    <property type="component" value="Unassembled WGS sequence"/>
</dbReference>
<proteinExistence type="predicted"/>
<evidence type="ECO:0000313" key="2">
    <source>
        <dbReference type="EMBL" id="EAL71473.1"/>
    </source>
</evidence>
<dbReference type="KEGG" id="ddi:DDB_G0271898"/>
<accession>Q86I84</accession>
<feature type="signal peptide" evidence="1">
    <location>
        <begin position="1"/>
        <end position="21"/>
    </location>
</feature>
<dbReference type="PaxDb" id="44689-DDB0168567"/>
<comment type="caution">
    <text evidence="2">The sequence shown here is derived from an EMBL/GenBank/DDBJ whole genome shotgun (WGS) entry which is preliminary data.</text>
</comment>
<dbReference type="InParanoid" id="Q86I84"/>
<feature type="chain" id="PRO_5004304007" evidence="1">
    <location>
        <begin position="22"/>
        <end position="182"/>
    </location>
</feature>
<keyword evidence="1" id="KW-0732">Signal</keyword>
<gene>
    <name evidence="2" type="ORF">DDB_G0271898</name>
</gene>
<dbReference type="HOGENOM" id="CLU_1484603_0_0_1"/>